<gene>
    <name evidence="5" type="ORF">JXQ802_LOCUS14010</name>
    <name evidence="4" type="ORF">PYM288_LOCUS8421</name>
</gene>
<evidence type="ECO:0000313" key="7">
    <source>
        <dbReference type="Proteomes" id="UP000663870"/>
    </source>
</evidence>
<dbReference type="PANTHER" id="PTHR43798:SF14">
    <property type="entry name" value="SERINE HYDROLASE-LIKE PROTEIN DDB_G0286239"/>
    <property type="match status" value="1"/>
</dbReference>
<evidence type="ECO:0000259" key="3">
    <source>
        <dbReference type="Pfam" id="PF00561"/>
    </source>
</evidence>
<evidence type="ECO:0000313" key="6">
    <source>
        <dbReference type="Proteomes" id="UP000663854"/>
    </source>
</evidence>
<dbReference type="GO" id="GO:0016787">
    <property type="term" value="F:hydrolase activity"/>
    <property type="evidence" value="ECO:0007669"/>
    <property type="project" value="UniProtKB-KW"/>
</dbReference>
<proteinExistence type="inferred from homology"/>
<comment type="similarity">
    <text evidence="1">Belongs to the AB hydrolase superfamily.</text>
</comment>
<dbReference type="Gene3D" id="3.40.50.1820">
    <property type="entry name" value="alpha/beta hydrolase"/>
    <property type="match status" value="1"/>
</dbReference>
<dbReference type="Pfam" id="PF00561">
    <property type="entry name" value="Abhydrolase_1"/>
    <property type="match status" value="1"/>
</dbReference>
<keyword evidence="7" id="KW-1185">Reference proteome</keyword>
<dbReference type="InterPro" id="IPR050266">
    <property type="entry name" value="AB_hydrolase_sf"/>
</dbReference>
<dbReference type="PRINTS" id="PR00111">
    <property type="entry name" value="ABHYDROLASE"/>
</dbReference>
<evidence type="ECO:0000313" key="4">
    <source>
        <dbReference type="EMBL" id="CAF0878535.1"/>
    </source>
</evidence>
<dbReference type="InterPro" id="IPR000073">
    <property type="entry name" value="AB_hydrolase_1"/>
</dbReference>
<dbReference type="InterPro" id="IPR029058">
    <property type="entry name" value="AB_hydrolase_fold"/>
</dbReference>
<dbReference type="Proteomes" id="UP000663870">
    <property type="component" value="Unassembled WGS sequence"/>
</dbReference>
<dbReference type="GO" id="GO:0016020">
    <property type="term" value="C:membrane"/>
    <property type="evidence" value="ECO:0007669"/>
    <property type="project" value="TreeGrafter"/>
</dbReference>
<reference evidence="4" key="1">
    <citation type="submission" date="2021-02" db="EMBL/GenBank/DDBJ databases">
        <authorList>
            <person name="Nowell W R."/>
        </authorList>
    </citation>
    <scope>NUCLEOTIDE SEQUENCE</scope>
</reference>
<dbReference type="EMBL" id="CAJNOL010000308">
    <property type="protein sequence ID" value="CAF0997688.1"/>
    <property type="molecule type" value="Genomic_DNA"/>
</dbReference>
<evidence type="ECO:0000256" key="1">
    <source>
        <dbReference type="ARBA" id="ARBA00008645"/>
    </source>
</evidence>
<feature type="domain" description="AB hydrolase-1" evidence="3">
    <location>
        <begin position="40"/>
        <end position="148"/>
    </location>
</feature>
<keyword evidence="2" id="KW-0378">Hydrolase</keyword>
<evidence type="ECO:0000256" key="2">
    <source>
        <dbReference type="ARBA" id="ARBA00022801"/>
    </source>
</evidence>
<dbReference type="SUPFAM" id="SSF53474">
    <property type="entry name" value="alpha/beta-Hydrolases"/>
    <property type="match status" value="1"/>
</dbReference>
<evidence type="ECO:0000313" key="5">
    <source>
        <dbReference type="EMBL" id="CAF0997688.1"/>
    </source>
</evidence>
<accession>A0A813Y055</accession>
<dbReference type="Proteomes" id="UP000663854">
    <property type="component" value="Unassembled WGS sequence"/>
</dbReference>
<dbReference type="EMBL" id="CAJNOH010000112">
    <property type="protein sequence ID" value="CAF0878535.1"/>
    <property type="molecule type" value="Genomic_DNA"/>
</dbReference>
<dbReference type="PANTHER" id="PTHR43798">
    <property type="entry name" value="MONOACYLGLYCEROL LIPASE"/>
    <property type="match status" value="1"/>
</dbReference>
<comment type="caution">
    <text evidence="4">The sequence shown here is derived from an EMBL/GenBank/DDBJ whole genome shotgun (WGS) entry which is preliminary data.</text>
</comment>
<name>A0A813Y055_9BILA</name>
<protein>
    <recommendedName>
        <fullName evidence="3">AB hydrolase-1 domain-containing protein</fullName>
    </recommendedName>
</protein>
<sequence length="305" mass="34430">MNITKLNISCVWGGTLTGILLKNDVVTTDSHCQKTMKIIGIHGWLDNLNSLLPLAEKLINHHPNYEICLYDGAGHGFSSHIPKGIDYSVVRNLQDLRTVIQSLGWDKEKYSIIGHSFGAAIGVTYTASYPEEVLCLVCLDSLPRGETSLEDYFKIQGSRIDASLKYHTRPPRSHKPHLTSEIILQLIKIMRPGITDEAAKLLIERSIRQDTDGEIHLTHDESLNSNTLIPLSDEMIRCVIQSIKIPVLFIGATNPQYPRDEKTFACIKECNSNFKMILIDGPHHLHMTDVDEVVDHIEQYFKKHL</sequence>
<dbReference type="AlphaFoldDB" id="A0A813Y055"/>
<organism evidence="4 6">
    <name type="scientific">Rotaria sordida</name>
    <dbReference type="NCBI Taxonomy" id="392033"/>
    <lineage>
        <taxon>Eukaryota</taxon>
        <taxon>Metazoa</taxon>
        <taxon>Spiralia</taxon>
        <taxon>Gnathifera</taxon>
        <taxon>Rotifera</taxon>
        <taxon>Eurotatoria</taxon>
        <taxon>Bdelloidea</taxon>
        <taxon>Philodinida</taxon>
        <taxon>Philodinidae</taxon>
        <taxon>Rotaria</taxon>
    </lineage>
</organism>